<dbReference type="InterPro" id="IPR050097">
    <property type="entry name" value="Ferredoxin-NADP_redctase_2"/>
</dbReference>
<organism evidence="6 7">
    <name type="scientific">Streptomyces murinus</name>
    <dbReference type="NCBI Taxonomy" id="33900"/>
    <lineage>
        <taxon>Bacteria</taxon>
        <taxon>Bacillati</taxon>
        <taxon>Actinomycetota</taxon>
        <taxon>Actinomycetes</taxon>
        <taxon>Kitasatosporales</taxon>
        <taxon>Streptomycetaceae</taxon>
        <taxon>Streptomyces</taxon>
    </lineage>
</organism>
<feature type="compositionally biased region" description="Gly residues" evidence="4">
    <location>
        <begin position="180"/>
        <end position="190"/>
    </location>
</feature>
<evidence type="ECO:0000256" key="2">
    <source>
        <dbReference type="ARBA" id="ARBA00023002"/>
    </source>
</evidence>
<evidence type="ECO:0000313" key="7">
    <source>
        <dbReference type="Proteomes" id="UP000577386"/>
    </source>
</evidence>
<reference evidence="6 7" key="1">
    <citation type="submission" date="2020-08" db="EMBL/GenBank/DDBJ databases">
        <title>Sequencing the genomes of 1000 actinobacteria strains.</title>
        <authorList>
            <person name="Klenk H.-P."/>
        </authorList>
    </citation>
    <scope>NUCLEOTIDE SEQUENCE [LARGE SCALE GENOMIC DNA]</scope>
    <source>
        <strain evidence="6 7">DSM 41827</strain>
    </source>
</reference>
<dbReference type="InterPro" id="IPR023753">
    <property type="entry name" value="FAD/NAD-binding_dom"/>
</dbReference>
<dbReference type="RefSeq" id="WP_220512593.1">
    <property type="nucleotide sequence ID" value="NZ_BAAAHW010000011.1"/>
</dbReference>
<keyword evidence="1" id="KW-0285">Flavoprotein</keyword>
<dbReference type="GO" id="GO:0004791">
    <property type="term" value="F:thioredoxin-disulfide reductase (NADPH) activity"/>
    <property type="evidence" value="ECO:0007669"/>
    <property type="project" value="UniProtKB-EC"/>
</dbReference>
<accession>A0A7W3NII9</accession>
<proteinExistence type="predicted"/>
<protein>
    <submittedName>
        <fullName evidence="6">Thioredoxin reductase (NADPH)</fullName>
        <ecNumber evidence="6">1.8.1.9</ecNumber>
    </submittedName>
</protein>
<evidence type="ECO:0000256" key="3">
    <source>
        <dbReference type="ARBA" id="ARBA00048132"/>
    </source>
</evidence>
<feature type="region of interest" description="Disordered" evidence="4">
    <location>
        <begin position="104"/>
        <end position="134"/>
    </location>
</feature>
<dbReference type="Proteomes" id="UP000577386">
    <property type="component" value="Unassembled WGS sequence"/>
</dbReference>
<feature type="compositionally biased region" description="Low complexity" evidence="4">
    <location>
        <begin position="104"/>
        <end position="118"/>
    </location>
</feature>
<dbReference type="SUPFAM" id="SSF51905">
    <property type="entry name" value="FAD/NAD(P)-binding domain"/>
    <property type="match status" value="1"/>
</dbReference>
<comment type="caution">
    <text evidence="6">The sequence shown here is derived from an EMBL/GenBank/DDBJ whole genome shotgun (WGS) entry which is preliminary data.</text>
</comment>
<dbReference type="Gene3D" id="3.50.50.60">
    <property type="entry name" value="FAD/NAD(P)-binding domain"/>
    <property type="match status" value="4"/>
</dbReference>
<dbReference type="EC" id="1.8.1.9" evidence="6"/>
<dbReference type="GeneID" id="93978881"/>
<dbReference type="Pfam" id="PF07992">
    <property type="entry name" value="Pyr_redox_2"/>
    <property type="match status" value="1"/>
</dbReference>
<keyword evidence="2 6" id="KW-0560">Oxidoreductase</keyword>
<dbReference type="PRINTS" id="PR00368">
    <property type="entry name" value="FADPNR"/>
</dbReference>
<keyword evidence="7" id="KW-1185">Reference proteome</keyword>
<dbReference type="InterPro" id="IPR036188">
    <property type="entry name" value="FAD/NAD-bd_sf"/>
</dbReference>
<dbReference type="PRINTS" id="PR00469">
    <property type="entry name" value="PNDRDTASEII"/>
</dbReference>
<gene>
    <name evidence="6" type="ORF">HDA42_000346</name>
</gene>
<dbReference type="PANTHER" id="PTHR48105">
    <property type="entry name" value="THIOREDOXIN REDUCTASE 1-RELATED-RELATED"/>
    <property type="match status" value="1"/>
</dbReference>
<feature type="region of interest" description="Disordered" evidence="4">
    <location>
        <begin position="163"/>
        <end position="190"/>
    </location>
</feature>
<evidence type="ECO:0000256" key="4">
    <source>
        <dbReference type="SAM" id="MobiDB-lite"/>
    </source>
</evidence>
<evidence type="ECO:0000259" key="5">
    <source>
        <dbReference type="Pfam" id="PF07992"/>
    </source>
</evidence>
<sequence length="380" mass="38579">MSIWANVAAGPTLPMDTVDAVVVGGGPAGWTAAIYLARACADTVVLAGTAPGGQLMDTGIVENFPGFPEGIDGPELMARMREQAERAGARVLALDADNIRYATGGSASAATPGRASAEAPDKAPGFSPGTSPGRAVHEIITAEGTVRTRAIVLATGSAPRRLGLPGEIRLGGESQPGGETQPGGEAGTGGGARLGGGLGVAYCAVCEAPLFKGRDVAVVGGGDSAMEEVLALSRHARRVHLLHRGDTFRATPVLLGRVRALPHVEIGTGRVVRALRRDTDGRLVGLSVEHTATGMAEHLAVQGLFVAIGHEPRTRLADGFVTLTATGHLHSTGPGGATELPGVFVAGDVADDRFRQAVTAAGAGCAAALEITRYLEDVHA</sequence>
<comment type="catalytic activity">
    <reaction evidence="3">
        <text>[thioredoxin]-dithiol + NADP(+) = [thioredoxin]-disulfide + NADPH + H(+)</text>
        <dbReference type="Rhea" id="RHEA:20345"/>
        <dbReference type="Rhea" id="RHEA-COMP:10698"/>
        <dbReference type="Rhea" id="RHEA-COMP:10700"/>
        <dbReference type="ChEBI" id="CHEBI:15378"/>
        <dbReference type="ChEBI" id="CHEBI:29950"/>
        <dbReference type="ChEBI" id="CHEBI:50058"/>
        <dbReference type="ChEBI" id="CHEBI:57783"/>
        <dbReference type="ChEBI" id="CHEBI:58349"/>
        <dbReference type="EC" id="1.8.1.9"/>
    </reaction>
</comment>
<name>A0A7W3NII9_STRMR</name>
<dbReference type="AlphaFoldDB" id="A0A7W3NII9"/>
<feature type="domain" description="FAD/NAD(P)-binding" evidence="5">
    <location>
        <begin position="19"/>
        <end position="364"/>
    </location>
</feature>
<evidence type="ECO:0000313" key="6">
    <source>
        <dbReference type="EMBL" id="MBA9051168.1"/>
    </source>
</evidence>
<dbReference type="EMBL" id="JACJIJ010000002">
    <property type="protein sequence ID" value="MBA9051168.1"/>
    <property type="molecule type" value="Genomic_DNA"/>
</dbReference>
<evidence type="ECO:0000256" key="1">
    <source>
        <dbReference type="ARBA" id="ARBA00022630"/>
    </source>
</evidence>